<dbReference type="Pfam" id="PF07980">
    <property type="entry name" value="SusD_RagB"/>
    <property type="match status" value="1"/>
</dbReference>
<evidence type="ECO:0000313" key="9">
    <source>
        <dbReference type="EMBL" id="SUV29544.1"/>
    </source>
</evidence>
<dbReference type="InterPro" id="IPR011990">
    <property type="entry name" value="TPR-like_helical_dom_sf"/>
</dbReference>
<dbReference type="Pfam" id="PF14322">
    <property type="entry name" value="SusD-like_3"/>
    <property type="match status" value="1"/>
</dbReference>
<evidence type="ECO:0000256" key="1">
    <source>
        <dbReference type="ARBA" id="ARBA00004442"/>
    </source>
</evidence>
<proteinExistence type="inferred from homology"/>
<dbReference type="InterPro" id="IPR012944">
    <property type="entry name" value="SusD_RagB_dom"/>
</dbReference>
<evidence type="ECO:0000256" key="5">
    <source>
        <dbReference type="ARBA" id="ARBA00023237"/>
    </source>
</evidence>
<dbReference type="GeneID" id="93071435"/>
<dbReference type="InterPro" id="IPR033985">
    <property type="entry name" value="SusD-like_N"/>
</dbReference>
<dbReference type="OrthoDB" id="1109873at2"/>
<dbReference type="SUPFAM" id="SSF48452">
    <property type="entry name" value="TPR-like"/>
    <property type="match status" value="1"/>
</dbReference>
<evidence type="ECO:0000256" key="4">
    <source>
        <dbReference type="ARBA" id="ARBA00023136"/>
    </source>
</evidence>
<evidence type="ECO:0000256" key="3">
    <source>
        <dbReference type="ARBA" id="ARBA00022729"/>
    </source>
</evidence>
<protein>
    <submittedName>
        <fullName evidence="9">SusD family</fullName>
    </submittedName>
</protein>
<comment type="subcellular location">
    <subcellularLocation>
        <location evidence="1">Cell outer membrane</location>
    </subcellularLocation>
</comment>
<dbReference type="CDD" id="cd08977">
    <property type="entry name" value="SusD"/>
    <property type="match status" value="1"/>
</dbReference>
<keyword evidence="4" id="KW-0472">Membrane</keyword>
<sequence length="565" mass="63586">MRKYNKLIIWALAVIGVSLSSCDDIFEKLAVNPNQQDVSSFYNTPENINKGVVGIYSYITTPRAMGVSATRLMANRGDESSDRTDYGVPGQYNASLTSSWYTIVQPYQLFYTAASQACQMIEVIPDVEFSNEKLKNAYLGEAYFLRAFSHWFLFLNFRNIPLMEHFPKSSKDYKPQSAPEDTWDFIISDLKKAKELLPKKGFWTGDNIGRVTSAAATALLGKAYLYRSGIEKYYGNSSTTYYDEAAACFDEIIKGDHGDYKLMANYNDNFRVATENNDESILEFQFLGDAVNTGFNPGMPESGVWRDPRGNQPPSLISNNAHVIHQWVYDTFVASKDKNGKTDSRMFGTLIFDDTAAEIHAKQGDKVTVFDGRSFNDYYYAEKGGVVTKGFAIVSSQAGNYKSACRKNIDWTLPSKNPGNNMWIGNLRANGLNYTYIRYADVLLMYAEAVVSGGKQGKLTALEAVNEVRARPSVNMPALASVDMAAIEHERILELTQEGHRFYDLLRWGKVAERFAELDAIDPNFKQYNTSAYLGFQKGRDEWLPIPIDEVEGNPYITENNPGWN</sequence>
<dbReference type="RefSeq" id="WP_004290619.1">
    <property type="nucleotide sequence ID" value="NZ_CABKNQ010000018.1"/>
</dbReference>
<dbReference type="Gene3D" id="1.25.40.390">
    <property type="match status" value="1"/>
</dbReference>
<accession>A0A380YLG5</accession>
<evidence type="ECO:0000313" key="10">
    <source>
        <dbReference type="Proteomes" id="UP000254424"/>
    </source>
</evidence>
<feature type="domain" description="RagB/SusD" evidence="7">
    <location>
        <begin position="279"/>
        <end position="564"/>
    </location>
</feature>
<evidence type="ECO:0000259" key="8">
    <source>
        <dbReference type="Pfam" id="PF14322"/>
    </source>
</evidence>
<evidence type="ECO:0000256" key="6">
    <source>
        <dbReference type="SAM" id="SignalP"/>
    </source>
</evidence>
<dbReference type="EMBL" id="UFSX01000001">
    <property type="protein sequence ID" value="SUV29544.1"/>
    <property type="molecule type" value="Genomic_DNA"/>
</dbReference>
<dbReference type="STRING" id="483216.BACEGG_02297"/>
<evidence type="ECO:0000256" key="2">
    <source>
        <dbReference type="ARBA" id="ARBA00006275"/>
    </source>
</evidence>
<name>A0A380YLG5_9BACE</name>
<feature type="domain" description="SusD-like N-terminal" evidence="8">
    <location>
        <begin position="37"/>
        <end position="225"/>
    </location>
</feature>
<dbReference type="AlphaFoldDB" id="A0A380YLG5"/>
<keyword evidence="3 6" id="KW-0732">Signal</keyword>
<reference evidence="9 10" key="1">
    <citation type="submission" date="2018-06" db="EMBL/GenBank/DDBJ databases">
        <authorList>
            <consortium name="Pathogen Informatics"/>
            <person name="Doyle S."/>
        </authorList>
    </citation>
    <scope>NUCLEOTIDE SEQUENCE [LARGE SCALE GENOMIC DNA]</scope>
    <source>
        <strain evidence="9 10">NCTC11155</strain>
    </source>
</reference>
<comment type="similarity">
    <text evidence="2">Belongs to the SusD family.</text>
</comment>
<organism evidence="9 10">
    <name type="scientific">Bacteroides eggerthii</name>
    <dbReference type="NCBI Taxonomy" id="28111"/>
    <lineage>
        <taxon>Bacteria</taxon>
        <taxon>Pseudomonadati</taxon>
        <taxon>Bacteroidota</taxon>
        <taxon>Bacteroidia</taxon>
        <taxon>Bacteroidales</taxon>
        <taxon>Bacteroidaceae</taxon>
        <taxon>Bacteroides</taxon>
    </lineage>
</organism>
<keyword evidence="5" id="KW-0998">Cell outer membrane</keyword>
<feature type="chain" id="PRO_5016590614" evidence="6">
    <location>
        <begin position="24"/>
        <end position="565"/>
    </location>
</feature>
<dbReference type="Proteomes" id="UP000254424">
    <property type="component" value="Unassembled WGS sequence"/>
</dbReference>
<dbReference type="PROSITE" id="PS51257">
    <property type="entry name" value="PROKAR_LIPOPROTEIN"/>
    <property type="match status" value="1"/>
</dbReference>
<feature type="signal peptide" evidence="6">
    <location>
        <begin position="1"/>
        <end position="23"/>
    </location>
</feature>
<dbReference type="GO" id="GO:0009279">
    <property type="term" value="C:cell outer membrane"/>
    <property type="evidence" value="ECO:0007669"/>
    <property type="project" value="UniProtKB-SubCell"/>
</dbReference>
<gene>
    <name evidence="9" type="ORF">NCTC11155_01531</name>
</gene>
<evidence type="ECO:0000259" key="7">
    <source>
        <dbReference type="Pfam" id="PF07980"/>
    </source>
</evidence>